<dbReference type="EMBL" id="GBXM01012384">
    <property type="protein sequence ID" value="JAH96193.1"/>
    <property type="molecule type" value="Transcribed_RNA"/>
</dbReference>
<accession>A0A0E9X3B3</accession>
<protein>
    <submittedName>
        <fullName evidence="1">Uncharacterized protein</fullName>
    </submittedName>
</protein>
<organism evidence="1">
    <name type="scientific">Anguilla anguilla</name>
    <name type="common">European freshwater eel</name>
    <name type="synonym">Muraena anguilla</name>
    <dbReference type="NCBI Taxonomy" id="7936"/>
    <lineage>
        <taxon>Eukaryota</taxon>
        <taxon>Metazoa</taxon>
        <taxon>Chordata</taxon>
        <taxon>Craniata</taxon>
        <taxon>Vertebrata</taxon>
        <taxon>Euteleostomi</taxon>
        <taxon>Actinopterygii</taxon>
        <taxon>Neopterygii</taxon>
        <taxon>Teleostei</taxon>
        <taxon>Anguilliformes</taxon>
        <taxon>Anguillidae</taxon>
        <taxon>Anguilla</taxon>
    </lineage>
</organism>
<proteinExistence type="predicted"/>
<name>A0A0E9X3B3_ANGAN</name>
<sequence length="85" mass="9560">MFQAPPSLSPYHYIIGRLGWLAGCQSHSSPSHSAVCCYAFIQSFHFLLLIGQTVLKSKSRTEQSPCWPLVSQQTCKITLNLKMIF</sequence>
<reference evidence="1" key="2">
    <citation type="journal article" date="2015" name="Fish Shellfish Immunol.">
        <title>Early steps in the European eel (Anguilla anguilla)-Vibrio vulnificus interaction in the gills: Role of the RtxA13 toxin.</title>
        <authorList>
            <person name="Callol A."/>
            <person name="Pajuelo D."/>
            <person name="Ebbesson L."/>
            <person name="Teles M."/>
            <person name="MacKenzie S."/>
            <person name="Amaro C."/>
        </authorList>
    </citation>
    <scope>NUCLEOTIDE SEQUENCE</scope>
</reference>
<reference evidence="1" key="1">
    <citation type="submission" date="2014-11" db="EMBL/GenBank/DDBJ databases">
        <authorList>
            <person name="Amaro Gonzalez C."/>
        </authorList>
    </citation>
    <scope>NUCLEOTIDE SEQUENCE</scope>
</reference>
<evidence type="ECO:0000313" key="1">
    <source>
        <dbReference type="EMBL" id="JAH96193.1"/>
    </source>
</evidence>
<dbReference type="AlphaFoldDB" id="A0A0E9X3B3"/>